<evidence type="ECO:0000256" key="6">
    <source>
        <dbReference type="ARBA" id="ARBA00022737"/>
    </source>
</evidence>
<evidence type="ECO:0000256" key="2">
    <source>
        <dbReference type="ARBA" id="ARBA00008291"/>
    </source>
</evidence>
<keyword evidence="8" id="KW-0391">Immunity</keyword>
<feature type="domain" description="SAM" evidence="13">
    <location>
        <begin position="516"/>
        <end position="580"/>
    </location>
</feature>
<dbReference type="PROSITE" id="PS50105">
    <property type="entry name" value="SAM_DOMAIN"/>
    <property type="match status" value="2"/>
</dbReference>
<reference evidence="14" key="1">
    <citation type="submission" date="2022-11" db="EMBL/GenBank/DDBJ databases">
        <title>Centuries of genome instability and evolution in soft-shell clam transmissible cancer (bioRxiv).</title>
        <authorList>
            <person name="Hart S.F.M."/>
            <person name="Yonemitsu M.A."/>
            <person name="Giersch R.M."/>
            <person name="Beal B.F."/>
            <person name="Arriagada G."/>
            <person name="Davis B.W."/>
            <person name="Ostrander E.A."/>
            <person name="Goff S.P."/>
            <person name="Metzger M.J."/>
        </authorList>
    </citation>
    <scope>NUCLEOTIDE SEQUENCE</scope>
    <source>
        <strain evidence="14">MELC-2E11</strain>
        <tissue evidence="14">Siphon/mantle</tissue>
    </source>
</reference>
<feature type="region of interest" description="Disordered" evidence="11">
    <location>
        <begin position="909"/>
        <end position="943"/>
    </location>
</feature>
<dbReference type="InterPro" id="IPR016024">
    <property type="entry name" value="ARM-type_fold"/>
</dbReference>
<dbReference type="Proteomes" id="UP001164746">
    <property type="component" value="Chromosome 4"/>
</dbReference>
<name>A0ABY7E1X1_MYAAR</name>
<dbReference type="Gene3D" id="3.40.50.10140">
    <property type="entry name" value="Toll/interleukin-1 receptor homology (TIR) domain"/>
    <property type="match status" value="1"/>
</dbReference>
<dbReference type="InterPro" id="IPR035897">
    <property type="entry name" value="Toll_tir_struct_dom_sf"/>
</dbReference>
<evidence type="ECO:0000256" key="4">
    <source>
        <dbReference type="ARBA" id="ARBA00022490"/>
    </source>
</evidence>
<keyword evidence="6" id="KW-0677">Repeat</keyword>
<keyword evidence="7" id="KW-0378">Hydrolase</keyword>
<dbReference type="SUPFAM" id="SSF48371">
    <property type="entry name" value="ARM repeat"/>
    <property type="match status" value="1"/>
</dbReference>
<dbReference type="Pfam" id="PF07647">
    <property type="entry name" value="SAM_2"/>
    <property type="match status" value="1"/>
</dbReference>
<dbReference type="Pfam" id="PF13676">
    <property type="entry name" value="TIR_2"/>
    <property type="match status" value="1"/>
</dbReference>
<sequence length="978" mass="109771">MAEAKATSPSPGRLPDLLIEDDSSSGGSYGFKSLERSKSEAALLTGKRHGQTSSVSSQDSTENVDIHSISECSRVYFDLSKEETFEDHTGKNLFFAPTRSNSGRFLETIRQNEELRVNDLTLNYRDHRSISVGSMSSMDSMDGRVFKGELESDSRGNVDTLTYQSSFDTLSTTLKDKIAKLSATAVDSELIEIFNEINILIEQAWAMPAIGRDLAYGLSAIIHQEKALDFILKTSATGSKALLIASVRVLEQVLTTENREYVAANGLDMLVSVCLKYKEDRDLSQMTTGILESMFKTSEDTCHRLIDLGGLEVILFWCRGQDRLTLRHCAIALANLAIYGGTENHAQMIRLKVPEWLFPLAFNRDDIVRYYACLAISVLVHLANTYDKKIETEVLNSGTLELVLPFISSHTPAEFAHMDLWHRHGRSRDWLRRLVPVLTSKRTEPQALASFHFAMEAGIKVEQGREKVFTEIGAVEPLKKVASTSPNPTASRLAASALQILGESIPHKLSQNVPLWSNEDVIFWLTQIGFNDYIPQFSKCLVDGDLLLKMSDLDLAESICINSSLIRKRFLRELHELKTQSEYSSCDPTKLSDWLKELSGDLGQYTYQLLQSGVDRTYLPQISEDQLRDDCAIHNGIHRAKILQKIREQVMHPLCSKSSVDLTDAPDTYTSDKTIDAFISYRRTNGAQLASLLKVHLQLRGFSVFLDIERLNAGKFDEGLLTSIGHSKNFILVLTADALERCIGDTQRKDWVHREIAAAMESKCNIIPVTDNFMWPTPDSLPEDIRQICYFNGIKWILDSQGDSGLMFVTGGLWTHMFVTGGFWTHMFVTGVLWTDILVTVVDSGLTCLLQVDSGLMFVTVVFKAHLFFTGGFLTHMWIHDYQEACVEKLERFLTGEKHPSLHGLGSSFEDSSPHGHSSPHGRSSPHGHHDSTTRTKRGHMQGLGTSKTKFKKIIIKLFQLSHFIITICKFIWIMSEL</sequence>
<evidence type="ECO:0000256" key="10">
    <source>
        <dbReference type="ARBA" id="ARBA00047304"/>
    </source>
</evidence>
<evidence type="ECO:0000313" key="14">
    <source>
        <dbReference type="EMBL" id="WAR03825.1"/>
    </source>
</evidence>
<dbReference type="SUPFAM" id="SSF47769">
    <property type="entry name" value="SAM/Pointed domain"/>
    <property type="match status" value="1"/>
</dbReference>
<dbReference type="SUPFAM" id="SSF52200">
    <property type="entry name" value="Toll/Interleukin receptor TIR domain"/>
    <property type="match status" value="1"/>
</dbReference>
<feature type="compositionally biased region" description="Basic residues" evidence="11">
    <location>
        <begin position="918"/>
        <end position="927"/>
    </location>
</feature>
<evidence type="ECO:0000256" key="9">
    <source>
        <dbReference type="ARBA" id="ARBA00023027"/>
    </source>
</evidence>
<keyword evidence="5" id="KW-0399">Innate immunity</keyword>
<dbReference type="Gene3D" id="1.25.10.10">
    <property type="entry name" value="Leucine-rich Repeat Variant"/>
    <property type="match status" value="1"/>
</dbReference>
<dbReference type="InterPro" id="IPR011989">
    <property type="entry name" value="ARM-like"/>
</dbReference>
<dbReference type="Gene3D" id="1.10.150.50">
    <property type="entry name" value="Transcription Factor, Ets-1"/>
    <property type="match status" value="2"/>
</dbReference>
<comment type="catalytic activity">
    <reaction evidence="10">
        <text>NAD(+) + H2O = ADP-D-ribose + nicotinamide + H(+)</text>
        <dbReference type="Rhea" id="RHEA:16301"/>
        <dbReference type="ChEBI" id="CHEBI:15377"/>
        <dbReference type="ChEBI" id="CHEBI:15378"/>
        <dbReference type="ChEBI" id="CHEBI:17154"/>
        <dbReference type="ChEBI" id="CHEBI:57540"/>
        <dbReference type="ChEBI" id="CHEBI:57967"/>
        <dbReference type="EC" id="3.2.2.6"/>
    </reaction>
    <physiologicalReaction direction="left-to-right" evidence="10">
        <dbReference type="Rhea" id="RHEA:16302"/>
    </physiologicalReaction>
</comment>
<keyword evidence="15" id="KW-1185">Reference proteome</keyword>
<dbReference type="PANTHER" id="PTHR22998:SF1">
    <property type="entry name" value="NAD(+) HYDROLASE SARM1"/>
    <property type="match status" value="1"/>
</dbReference>
<protein>
    <recommendedName>
        <fullName evidence="3">ADP-ribosyl cyclase/cyclic ADP-ribose hydrolase</fullName>
        <ecNumber evidence="3">3.2.2.6</ecNumber>
    </recommendedName>
</protein>
<dbReference type="CDD" id="cd09502">
    <property type="entry name" value="SAM_SARM1-like_repeat2"/>
    <property type="match status" value="1"/>
</dbReference>
<comment type="subcellular location">
    <subcellularLocation>
        <location evidence="1">Cytoplasm</location>
    </subcellularLocation>
</comment>
<evidence type="ECO:0000259" key="13">
    <source>
        <dbReference type="PROSITE" id="PS50105"/>
    </source>
</evidence>
<keyword evidence="4" id="KW-0963">Cytoplasm</keyword>
<evidence type="ECO:0000256" key="8">
    <source>
        <dbReference type="ARBA" id="ARBA00022859"/>
    </source>
</evidence>
<dbReference type="InterPro" id="IPR039184">
    <property type="entry name" value="SARM1"/>
</dbReference>
<dbReference type="InterPro" id="IPR001660">
    <property type="entry name" value="SAM"/>
</dbReference>
<feature type="domain" description="TIR" evidence="12">
    <location>
        <begin position="673"/>
        <end position="817"/>
    </location>
</feature>
<evidence type="ECO:0000256" key="3">
    <source>
        <dbReference type="ARBA" id="ARBA00011982"/>
    </source>
</evidence>
<dbReference type="EMBL" id="CP111015">
    <property type="protein sequence ID" value="WAR03825.1"/>
    <property type="molecule type" value="Genomic_DNA"/>
</dbReference>
<dbReference type="EC" id="3.2.2.6" evidence="3"/>
<evidence type="ECO:0000256" key="1">
    <source>
        <dbReference type="ARBA" id="ARBA00004496"/>
    </source>
</evidence>
<dbReference type="CDD" id="cd24153">
    <property type="entry name" value="SARM1_N"/>
    <property type="match status" value="1"/>
</dbReference>
<dbReference type="SMART" id="SM00255">
    <property type="entry name" value="TIR"/>
    <property type="match status" value="1"/>
</dbReference>
<comment type="similarity">
    <text evidence="2">Belongs to the SARM1 family.</text>
</comment>
<accession>A0ABY7E1X1</accession>
<keyword evidence="9" id="KW-0520">NAD</keyword>
<dbReference type="InterPro" id="IPR000157">
    <property type="entry name" value="TIR_dom"/>
</dbReference>
<evidence type="ECO:0000313" key="15">
    <source>
        <dbReference type="Proteomes" id="UP001164746"/>
    </source>
</evidence>
<organism evidence="14 15">
    <name type="scientific">Mya arenaria</name>
    <name type="common">Soft-shell clam</name>
    <dbReference type="NCBI Taxonomy" id="6604"/>
    <lineage>
        <taxon>Eukaryota</taxon>
        <taxon>Metazoa</taxon>
        <taxon>Spiralia</taxon>
        <taxon>Lophotrochozoa</taxon>
        <taxon>Mollusca</taxon>
        <taxon>Bivalvia</taxon>
        <taxon>Autobranchia</taxon>
        <taxon>Heteroconchia</taxon>
        <taxon>Euheterodonta</taxon>
        <taxon>Imparidentia</taxon>
        <taxon>Neoheterodontei</taxon>
        <taxon>Myida</taxon>
        <taxon>Myoidea</taxon>
        <taxon>Myidae</taxon>
        <taxon>Mya</taxon>
    </lineage>
</organism>
<evidence type="ECO:0000259" key="12">
    <source>
        <dbReference type="PROSITE" id="PS50104"/>
    </source>
</evidence>
<evidence type="ECO:0000256" key="5">
    <source>
        <dbReference type="ARBA" id="ARBA00022588"/>
    </source>
</evidence>
<dbReference type="Pfam" id="PF00536">
    <property type="entry name" value="SAM_1"/>
    <property type="match status" value="1"/>
</dbReference>
<evidence type="ECO:0000256" key="11">
    <source>
        <dbReference type="SAM" id="MobiDB-lite"/>
    </source>
</evidence>
<gene>
    <name evidence="14" type="ORF">MAR_010383</name>
</gene>
<evidence type="ECO:0000256" key="7">
    <source>
        <dbReference type="ARBA" id="ARBA00022801"/>
    </source>
</evidence>
<feature type="region of interest" description="Disordered" evidence="11">
    <location>
        <begin position="1"/>
        <end position="63"/>
    </location>
</feature>
<feature type="compositionally biased region" description="Polar residues" evidence="11">
    <location>
        <begin position="51"/>
        <end position="63"/>
    </location>
</feature>
<dbReference type="PROSITE" id="PS50104">
    <property type="entry name" value="TIR"/>
    <property type="match status" value="1"/>
</dbReference>
<dbReference type="PANTHER" id="PTHR22998">
    <property type="entry name" value="SARM1"/>
    <property type="match status" value="1"/>
</dbReference>
<dbReference type="SMART" id="SM00454">
    <property type="entry name" value="SAM"/>
    <property type="match status" value="2"/>
</dbReference>
<feature type="domain" description="SAM" evidence="13">
    <location>
        <begin position="591"/>
        <end position="652"/>
    </location>
</feature>
<proteinExistence type="inferred from homology"/>
<dbReference type="InterPro" id="IPR013761">
    <property type="entry name" value="SAM/pointed_sf"/>
</dbReference>